<organism evidence="2 3">
    <name type="scientific">Thalassotalea insulae</name>
    <dbReference type="NCBI Taxonomy" id="2056778"/>
    <lineage>
        <taxon>Bacteria</taxon>
        <taxon>Pseudomonadati</taxon>
        <taxon>Pseudomonadota</taxon>
        <taxon>Gammaproteobacteria</taxon>
        <taxon>Alteromonadales</taxon>
        <taxon>Colwelliaceae</taxon>
        <taxon>Thalassotalea</taxon>
    </lineage>
</organism>
<gene>
    <name evidence="2" type="ORF">tinsulaeT_17410</name>
</gene>
<feature type="transmembrane region" description="Helical" evidence="1">
    <location>
        <begin position="12"/>
        <end position="31"/>
    </location>
</feature>
<evidence type="ECO:0000256" key="1">
    <source>
        <dbReference type="SAM" id="Phobius"/>
    </source>
</evidence>
<proteinExistence type="predicted"/>
<sequence length="153" mass="18265">MQLIFDHKKFWLVKSPYIILSILFVADYIFFPPETWHHEPTMFRRTVLIYVGLLVPPITVFYLIKDYFSAKHISVNFNNLTITAGKKVTSLVGVRKVFYKHKSFFKLFKFSFVEIDMVYEIPYWYSPVDKQELDLMSLESACNKNHIKLIRLK</sequence>
<reference evidence="2 3" key="1">
    <citation type="submission" date="2023-03" db="EMBL/GenBank/DDBJ databases">
        <title>Draft genome sequence of Thalassotalea insulae KCTC 62186T.</title>
        <authorList>
            <person name="Sawabe T."/>
        </authorList>
    </citation>
    <scope>NUCLEOTIDE SEQUENCE [LARGE SCALE GENOMIC DNA]</scope>
    <source>
        <strain evidence="2 3">KCTC 62186</strain>
    </source>
</reference>
<keyword evidence="3" id="KW-1185">Reference proteome</keyword>
<keyword evidence="1" id="KW-0472">Membrane</keyword>
<keyword evidence="1" id="KW-1133">Transmembrane helix</keyword>
<evidence type="ECO:0000313" key="2">
    <source>
        <dbReference type="EMBL" id="GLX78401.1"/>
    </source>
</evidence>
<dbReference type="EMBL" id="BSST01000001">
    <property type="protein sequence ID" value="GLX78401.1"/>
    <property type="molecule type" value="Genomic_DNA"/>
</dbReference>
<comment type="caution">
    <text evidence="2">The sequence shown here is derived from an EMBL/GenBank/DDBJ whole genome shotgun (WGS) entry which is preliminary data.</text>
</comment>
<keyword evidence="1" id="KW-0812">Transmembrane</keyword>
<evidence type="ECO:0008006" key="4">
    <source>
        <dbReference type="Google" id="ProtNLM"/>
    </source>
</evidence>
<accession>A0ABQ6GR61</accession>
<protein>
    <recommendedName>
        <fullName evidence="4">PH domain-containing protein</fullName>
    </recommendedName>
</protein>
<dbReference type="Proteomes" id="UP001157186">
    <property type="component" value="Unassembled WGS sequence"/>
</dbReference>
<dbReference type="RefSeq" id="WP_284244284.1">
    <property type="nucleotide sequence ID" value="NZ_BSST01000001.1"/>
</dbReference>
<name>A0ABQ6GR61_9GAMM</name>
<evidence type="ECO:0000313" key="3">
    <source>
        <dbReference type="Proteomes" id="UP001157186"/>
    </source>
</evidence>
<feature type="transmembrane region" description="Helical" evidence="1">
    <location>
        <begin position="43"/>
        <end position="64"/>
    </location>
</feature>